<dbReference type="SUPFAM" id="SSF52540">
    <property type="entry name" value="P-loop containing nucleoside triphosphate hydrolases"/>
    <property type="match status" value="1"/>
</dbReference>
<dbReference type="STRING" id="1927124.BST13_16925"/>
<dbReference type="Gene3D" id="3.40.50.300">
    <property type="entry name" value="P-loop containing nucleotide triphosphate hydrolases"/>
    <property type="match status" value="1"/>
</dbReference>
<keyword evidence="2" id="KW-1185">Reference proteome</keyword>
<dbReference type="InterPro" id="IPR027417">
    <property type="entry name" value="P-loop_NTPase"/>
</dbReference>
<evidence type="ECO:0000313" key="1">
    <source>
        <dbReference type="EMBL" id="ORA34435.1"/>
    </source>
</evidence>
<evidence type="ECO:0000313" key="2">
    <source>
        <dbReference type="Proteomes" id="UP000192448"/>
    </source>
</evidence>
<comment type="caution">
    <text evidence="1">The sequence shown here is derived from an EMBL/GenBank/DDBJ whole genome shotgun (WGS) entry which is preliminary data.</text>
</comment>
<reference evidence="1 2" key="1">
    <citation type="submission" date="2017-02" db="EMBL/GenBank/DDBJ databases">
        <title>The new phylogeny of genus Mycobacterium.</title>
        <authorList>
            <person name="Tortoli E."/>
            <person name="Trovato A."/>
            <person name="Cirillo D.M."/>
        </authorList>
    </citation>
    <scope>NUCLEOTIDE SEQUENCE [LARGE SCALE GENOMIC DNA]</scope>
    <source>
        <strain evidence="1 2">RW6</strain>
    </source>
</reference>
<dbReference type="RefSeq" id="WP_083165184.1">
    <property type="nucleotide sequence ID" value="NZ_MVHF01000016.1"/>
</dbReference>
<dbReference type="Proteomes" id="UP000192448">
    <property type="component" value="Unassembled WGS sequence"/>
</dbReference>
<proteinExistence type="predicted"/>
<sequence>MSARVSAPVGIAVRGRPGVGAATVADALRAAGMVVSDAGEVVVLVIAEVCKPEDLALLAELRRAGVPGLIVFNKADLAGSGPGGPMATAQRRAVELRALTGVPVVPMVALLAAVTLPAELISALRTLAVQPADLTSADAFVAGEHPVPHALRARLLATLDRFGVAHASLALSRGAEADELPALLRRLSGVEDVLAALRDVAAPVRYRRVRAALAELRALGRDDVARFLAADDTVIAVMAAAVDVVQAHGLVVDPGTRPEAHVRRARHWRNYGRGPVDALHRSCSADIVRGSLRLLGGR</sequence>
<organism evidence="1 2">
    <name type="scientific">Mycobacterium aquaticum</name>
    <dbReference type="NCBI Taxonomy" id="1927124"/>
    <lineage>
        <taxon>Bacteria</taxon>
        <taxon>Bacillati</taxon>
        <taxon>Actinomycetota</taxon>
        <taxon>Actinomycetes</taxon>
        <taxon>Mycobacteriales</taxon>
        <taxon>Mycobacteriaceae</taxon>
        <taxon>Mycobacterium</taxon>
    </lineage>
</organism>
<dbReference type="OrthoDB" id="4641839at2"/>
<name>A0A1X0AX03_9MYCO</name>
<dbReference type="AlphaFoldDB" id="A0A1X0AX03"/>
<accession>A0A1X0AX03</accession>
<protein>
    <submittedName>
        <fullName evidence="1">Uncharacterized protein</fullName>
    </submittedName>
</protein>
<gene>
    <name evidence="1" type="ORF">BST13_16925</name>
</gene>
<dbReference type="EMBL" id="MVHF01000016">
    <property type="protein sequence ID" value="ORA34435.1"/>
    <property type="molecule type" value="Genomic_DNA"/>
</dbReference>